<dbReference type="InterPro" id="IPR007685">
    <property type="entry name" value="RelA_SpoT"/>
</dbReference>
<dbReference type="EMBL" id="MUXF01000008">
    <property type="protein sequence ID" value="PUE66796.1"/>
    <property type="molecule type" value="Genomic_DNA"/>
</dbReference>
<organism evidence="2 3">
    <name type="scientific">Arcobacter lacus</name>
    <dbReference type="NCBI Taxonomy" id="1912876"/>
    <lineage>
        <taxon>Bacteria</taxon>
        <taxon>Pseudomonadati</taxon>
        <taxon>Campylobacterota</taxon>
        <taxon>Epsilonproteobacteria</taxon>
        <taxon>Campylobacterales</taxon>
        <taxon>Arcobacteraceae</taxon>
        <taxon>Arcobacter</taxon>
    </lineage>
</organism>
<accession>A0ABX5JK82</accession>
<evidence type="ECO:0000313" key="2">
    <source>
        <dbReference type="EMBL" id="PUE66796.1"/>
    </source>
</evidence>
<evidence type="ECO:0000313" key="3">
    <source>
        <dbReference type="Proteomes" id="UP000251311"/>
    </source>
</evidence>
<dbReference type="SMART" id="SM00954">
    <property type="entry name" value="RelA_SpoT"/>
    <property type="match status" value="1"/>
</dbReference>
<comment type="caution">
    <text evidence="2">The sequence shown here is derived from an EMBL/GenBank/DDBJ whole genome shotgun (WGS) entry which is preliminary data.</text>
</comment>
<name>A0ABX5JK82_9BACT</name>
<dbReference type="Gene3D" id="1.10.287.860">
    <property type="entry name" value="Nucleotidyltransferase"/>
    <property type="match status" value="1"/>
</dbReference>
<dbReference type="PANTHER" id="PTHR41773">
    <property type="entry name" value="GTP PYROPHOSPHATASE-RELATED"/>
    <property type="match status" value="1"/>
</dbReference>
<keyword evidence="3" id="KW-1185">Reference proteome</keyword>
<reference evidence="2 3" key="1">
    <citation type="submission" date="2017-02" db="EMBL/GenBank/DDBJ databases">
        <title>Arcobacter lacus sp. nov., a new species isolated from reclaimed water.</title>
        <authorList>
            <person name="Figueras M.J."/>
            <person name="Perez-Cataluna A."/>
            <person name="Salas-Masso N."/>
        </authorList>
    </citation>
    <scope>NUCLEOTIDE SEQUENCE [LARGE SCALE GENOMIC DNA]</scope>
    <source>
        <strain evidence="2 3">RW43-9</strain>
    </source>
</reference>
<dbReference type="Gene3D" id="3.30.460.10">
    <property type="entry name" value="Beta Polymerase, domain 2"/>
    <property type="match status" value="1"/>
</dbReference>
<dbReference type="CDD" id="cd05399">
    <property type="entry name" value="NT_Rel-Spo_like"/>
    <property type="match status" value="1"/>
</dbReference>
<protein>
    <recommendedName>
        <fullName evidence="1">RelA/SpoT domain-containing protein</fullName>
    </recommendedName>
</protein>
<gene>
    <name evidence="2" type="ORF">B0175_05365</name>
</gene>
<dbReference type="PANTHER" id="PTHR41773:SF1">
    <property type="entry name" value="RELA_SPOT DOMAIN-CONTAINING PROTEIN"/>
    <property type="match status" value="1"/>
</dbReference>
<dbReference type="SUPFAM" id="SSF81301">
    <property type="entry name" value="Nucleotidyltransferase"/>
    <property type="match status" value="1"/>
</dbReference>
<proteinExistence type="predicted"/>
<dbReference type="RefSeq" id="WP_108527627.1">
    <property type="nucleotide sequence ID" value="NZ_MUXF01000008.1"/>
</dbReference>
<dbReference type="Pfam" id="PF04607">
    <property type="entry name" value="RelA_SpoT"/>
    <property type="match status" value="1"/>
</dbReference>
<feature type="domain" description="RelA/SpoT" evidence="1">
    <location>
        <begin position="43"/>
        <end position="170"/>
    </location>
</feature>
<evidence type="ECO:0000259" key="1">
    <source>
        <dbReference type="SMART" id="SM00954"/>
    </source>
</evidence>
<dbReference type="InterPro" id="IPR043519">
    <property type="entry name" value="NT_sf"/>
</dbReference>
<dbReference type="Proteomes" id="UP000251311">
    <property type="component" value="Unassembled WGS sequence"/>
</dbReference>
<sequence>MSKVNILNKYNENKKLYNNLKNKLVVLIKELLLDEVNYHYIYSRVKEKNSLEKKIDTKAGKYSIIDDITDVVGCRIISYFEDDVEKIVTIIKKEFDIDEENSINKKSMLESDKFGYLSYHLICKISERRLLLPEYKKYKDIKFEIQIRSILQHAWAEIEHDIGYKSSLGIPKELRRKFSRIAGLLETADENFCEIKKAIESYENKIGNDKNELLKTDLNLNSLQLFVENPIVIELDNYIVNADGRAFLNTKIDLNSLSRYLDRLSYFNIKTIEELNNLLITKKSIIEKFTTKFFHYLEEIEEIEEIEDENSFPKGITYFYLSYILLLELDNKKLQESYIHNFHSNDLDFLESIQEIYDSIK</sequence>